<dbReference type="CDD" id="cd01392">
    <property type="entry name" value="HTH_LacI"/>
    <property type="match status" value="1"/>
</dbReference>
<keyword evidence="6" id="KW-1185">Reference proteome</keyword>
<dbReference type="RefSeq" id="WP_024268868.1">
    <property type="nucleotide sequence ID" value="NC_023035.1"/>
</dbReference>
<evidence type="ECO:0000313" key="5">
    <source>
        <dbReference type="EMBL" id="AHC15967.1"/>
    </source>
</evidence>
<dbReference type="PANTHER" id="PTHR30146">
    <property type="entry name" value="LACI-RELATED TRANSCRIPTIONAL REPRESSOR"/>
    <property type="match status" value="1"/>
</dbReference>
<gene>
    <name evidence="5" type="ORF">L21SP2_2615</name>
</gene>
<dbReference type="SUPFAM" id="SSF47413">
    <property type="entry name" value="lambda repressor-like DNA-binding domains"/>
    <property type="match status" value="1"/>
</dbReference>
<reference evidence="5 6" key="1">
    <citation type="journal article" date="2015" name="Stand. Genomic Sci.">
        <title>Complete genome sequence and description of Salinispira pacifica gen. nov., sp. nov., a novel spirochaete isolated form a hypersaline microbial mat.</title>
        <authorList>
            <person name="Ben Hania W."/>
            <person name="Joseph M."/>
            <person name="Schumann P."/>
            <person name="Bunk B."/>
            <person name="Fiebig A."/>
            <person name="Sproer C."/>
            <person name="Klenk H.P."/>
            <person name="Fardeau M.L."/>
            <person name="Spring S."/>
        </authorList>
    </citation>
    <scope>NUCLEOTIDE SEQUENCE [LARGE SCALE GENOMIC DNA]</scope>
    <source>
        <strain evidence="5 6">L21-RPul-D2</strain>
    </source>
</reference>
<dbReference type="InterPro" id="IPR000843">
    <property type="entry name" value="HTH_LacI"/>
</dbReference>
<name>V5WJG7_9SPIO</name>
<dbReference type="STRING" id="1307761.L21SP2_2615"/>
<dbReference type="PANTHER" id="PTHR30146:SF109">
    <property type="entry name" value="HTH-TYPE TRANSCRIPTIONAL REGULATOR GALS"/>
    <property type="match status" value="1"/>
</dbReference>
<dbReference type="OrthoDB" id="367059at2"/>
<dbReference type="KEGG" id="slr:L21SP2_2615"/>
<dbReference type="EMBL" id="CP006939">
    <property type="protein sequence ID" value="AHC15967.1"/>
    <property type="molecule type" value="Genomic_DNA"/>
</dbReference>
<dbReference type="SMART" id="SM00354">
    <property type="entry name" value="HTH_LACI"/>
    <property type="match status" value="1"/>
</dbReference>
<evidence type="ECO:0000313" key="6">
    <source>
        <dbReference type="Proteomes" id="UP000018680"/>
    </source>
</evidence>
<dbReference type="InterPro" id="IPR028082">
    <property type="entry name" value="Peripla_BP_I"/>
</dbReference>
<dbReference type="AlphaFoldDB" id="V5WJG7"/>
<dbReference type="InterPro" id="IPR046335">
    <property type="entry name" value="LacI/GalR-like_sensor"/>
</dbReference>
<dbReference type="GO" id="GO:0000976">
    <property type="term" value="F:transcription cis-regulatory region binding"/>
    <property type="evidence" value="ECO:0007669"/>
    <property type="project" value="TreeGrafter"/>
</dbReference>
<evidence type="ECO:0000256" key="3">
    <source>
        <dbReference type="ARBA" id="ARBA00023163"/>
    </source>
</evidence>
<dbReference type="CDD" id="cd06267">
    <property type="entry name" value="PBP1_LacI_sugar_binding-like"/>
    <property type="match status" value="1"/>
</dbReference>
<evidence type="ECO:0000256" key="2">
    <source>
        <dbReference type="ARBA" id="ARBA00023125"/>
    </source>
</evidence>
<dbReference type="PROSITE" id="PS00356">
    <property type="entry name" value="HTH_LACI_1"/>
    <property type="match status" value="1"/>
</dbReference>
<keyword evidence="1" id="KW-0805">Transcription regulation</keyword>
<dbReference type="Proteomes" id="UP000018680">
    <property type="component" value="Chromosome"/>
</dbReference>
<keyword evidence="3" id="KW-0804">Transcription</keyword>
<dbReference type="Pfam" id="PF13377">
    <property type="entry name" value="Peripla_BP_3"/>
    <property type="match status" value="1"/>
</dbReference>
<organism evidence="5 6">
    <name type="scientific">Salinispira pacifica</name>
    <dbReference type="NCBI Taxonomy" id="1307761"/>
    <lineage>
        <taxon>Bacteria</taxon>
        <taxon>Pseudomonadati</taxon>
        <taxon>Spirochaetota</taxon>
        <taxon>Spirochaetia</taxon>
        <taxon>Spirochaetales</taxon>
        <taxon>Spirochaetaceae</taxon>
        <taxon>Salinispira</taxon>
    </lineage>
</organism>
<evidence type="ECO:0000256" key="1">
    <source>
        <dbReference type="ARBA" id="ARBA00023015"/>
    </source>
</evidence>
<evidence type="ECO:0000259" key="4">
    <source>
        <dbReference type="PROSITE" id="PS50932"/>
    </source>
</evidence>
<keyword evidence="2" id="KW-0238">DNA-binding</keyword>
<proteinExistence type="predicted"/>
<dbReference type="GO" id="GO:0003700">
    <property type="term" value="F:DNA-binding transcription factor activity"/>
    <property type="evidence" value="ECO:0007669"/>
    <property type="project" value="TreeGrafter"/>
</dbReference>
<dbReference type="InterPro" id="IPR010982">
    <property type="entry name" value="Lambda_DNA-bd_dom_sf"/>
</dbReference>
<dbReference type="PROSITE" id="PS50932">
    <property type="entry name" value="HTH_LACI_2"/>
    <property type="match status" value="1"/>
</dbReference>
<dbReference type="HOGENOM" id="CLU_037628_6_0_12"/>
<dbReference type="Gene3D" id="1.10.260.40">
    <property type="entry name" value="lambda repressor-like DNA-binding domains"/>
    <property type="match status" value="1"/>
</dbReference>
<dbReference type="eggNOG" id="COG1609">
    <property type="taxonomic scope" value="Bacteria"/>
</dbReference>
<feature type="domain" description="HTH lacI-type" evidence="4">
    <location>
        <begin position="5"/>
        <end position="59"/>
    </location>
</feature>
<protein>
    <submittedName>
        <fullName evidence="5">Transcriptional regulator, LacI family</fullName>
    </submittedName>
</protein>
<accession>V5WJG7</accession>
<dbReference type="SUPFAM" id="SSF53822">
    <property type="entry name" value="Periplasmic binding protein-like I"/>
    <property type="match status" value="1"/>
</dbReference>
<dbReference type="Gene3D" id="3.40.50.2300">
    <property type="match status" value="2"/>
</dbReference>
<dbReference type="Pfam" id="PF00356">
    <property type="entry name" value="LacI"/>
    <property type="match status" value="1"/>
</dbReference>
<sequence length="340" mass="37607">MPKKVTIHDVARHAGVSHTTVSWAIHDDPRITAETKQKVLKSVEALDYFPAFLGRSLVGGHTKTIAVVAASFSTLFEMELIRGVEEALEAGGDEYTIQLYSSNRDKNSRMKTFQKILQGRRADAVITVNLRPGHTFIEEFKDSGVSLVLVEDIFENVSSVYCDSTIGARKAVEHLIDRGCKKPGLLVGYHNDPLGSLSPKARYDTYIQVMNERGIPVDENAVVEIPTYHPEEAIKTFKNFMDAGCDGIFCAAGDLVALGLLKAARQHNISIPDDMRIVGYDDVTFSSLTNPALTTIHQPLRQMGATAYDLCVRGINAEKEHSWFAETVRLEPELIVRESS</sequence>